<name>A0A1E3ADL7_9FIRM</name>
<reference evidence="3 5" key="1">
    <citation type="submission" date="2016-07" db="EMBL/GenBank/DDBJ databases">
        <title>Characterization of isolates of Eisenbergiella tayi derived from blood cultures, using whole genome sequencing.</title>
        <authorList>
            <person name="Burdz T."/>
            <person name="Wiebe D."/>
            <person name="Huynh C."/>
            <person name="Bernard K."/>
        </authorList>
    </citation>
    <scope>NUCLEOTIDE SEQUENCE [LARGE SCALE GENOMIC DNA]</scope>
    <source>
        <strain evidence="3 5">NML 110608</strain>
    </source>
</reference>
<sequence length="273" mass="29224">MNMKNVVLLIGGIDIVLLGVCLFLFLGKDRTAPVITFGENSVGYEEGMDEELLLEGVTAVDAKDGDVSGSLLVEKIAGTNGKEVIVTYVARDSSNNVGKASRAFPVKGSYRDGDDLPAAGEALDEENGIEESGMGETETETGTDSQEESSSAAGDEEDGREADAEANGNGRDEAGQEEEGEEARAEEKRAGSIPVLVMNGDLINTKVGMVPNWGQVIETMTDDKDDYNTLYNNLKLDGNVKLNEVGEYPVQLYTVDTDGNRSEVRNLVVKVEE</sequence>
<evidence type="ECO:0000313" key="4">
    <source>
        <dbReference type="EMBL" id="ODR59897.1"/>
    </source>
</evidence>
<feature type="region of interest" description="Disordered" evidence="1">
    <location>
        <begin position="104"/>
        <end position="189"/>
    </location>
</feature>
<evidence type="ECO:0000256" key="1">
    <source>
        <dbReference type="SAM" id="MobiDB-lite"/>
    </source>
</evidence>
<dbReference type="EMBL" id="MEHD01000013">
    <property type="protein sequence ID" value="ODR59897.1"/>
    <property type="molecule type" value="Genomic_DNA"/>
</dbReference>
<protein>
    <recommendedName>
        <fullName evidence="7">Pesticidal crystal protein Cry22Aa Ig-like domain-containing protein</fullName>
    </recommendedName>
</protein>
<feature type="transmembrane region" description="Helical" evidence="2">
    <location>
        <begin position="6"/>
        <end position="26"/>
    </location>
</feature>
<keyword evidence="2" id="KW-1133">Transmembrane helix</keyword>
<evidence type="ECO:0000313" key="3">
    <source>
        <dbReference type="EMBL" id="ODM06823.1"/>
    </source>
</evidence>
<dbReference type="RefSeq" id="WP_069152630.1">
    <property type="nucleotide sequence ID" value="NZ_JAQCZP010000014.1"/>
</dbReference>
<dbReference type="Proteomes" id="UP000094067">
    <property type="component" value="Unassembled WGS sequence"/>
</dbReference>
<keyword evidence="6" id="KW-1185">Reference proteome</keyword>
<dbReference type="PATRIC" id="fig|1432052.4.peg.3023"/>
<keyword evidence="2" id="KW-0812">Transmembrane</keyword>
<dbReference type="EMBL" id="MCGH01000002">
    <property type="protein sequence ID" value="ODM06823.1"/>
    <property type="molecule type" value="Genomic_DNA"/>
</dbReference>
<evidence type="ECO:0000313" key="5">
    <source>
        <dbReference type="Proteomes" id="UP000094067"/>
    </source>
</evidence>
<dbReference type="AlphaFoldDB" id="A0A1E3ADL7"/>
<gene>
    <name evidence="3" type="ORF">BEI61_02713</name>
    <name evidence="4" type="ORF">BEI63_05020</name>
</gene>
<dbReference type="Proteomes" id="UP000094869">
    <property type="component" value="Unassembled WGS sequence"/>
</dbReference>
<reference evidence="4 6" key="2">
    <citation type="submission" date="2016-08" db="EMBL/GenBank/DDBJ databases">
        <title>Characterization of Isolates of Eisenbergiella tayi Derived from Blood Cultures, Using Whole Genome Sequencing.</title>
        <authorList>
            <person name="Bernier A.-M."/>
            <person name="Burdz T."/>
            <person name="Wiebe D."/>
            <person name="Bernard K."/>
        </authorList>
    </citation>
    <scope>NUCLEOTIDE SEQUENCE [LARGE SCALE GENOMIC DNA]</scope>
    <source>
        <strain evidence="4 6">NML120146</strain>
    </source>
</reference>
<organism evidence="3 5">
    <name type="scientific">Eisenbergiella tayi</name>
    <dbReference type="NCBI Taxonomy" id="1432052"/>
    <lineage>
        <taxon>Bacteria</taxon>
        <taxon>Bacillati</taxon>
        <taxon>Bacillota</taxon>
        <taxon>Clostridia</taxon>
        <taxon>Lachnospirales</taxon>
        <taxon>Lachnospiraceae</taxon>
        <taxon>Eisenbergiella</taxon>
    </lineage>
</organism>
<accession>A0A1E3ADL7</accession>
<evidence type="ECO:0000313" key="6">
    <source>
        <dbReference type="Proteomes" id="UP000094869"/>
    </source>
</evidence>
<feature type="compositionally biased region" description="Acidic residues" evidence="1">
    <location>
        <begin position="137"/>
        <end position="147"/>
    </location>
</feature>
<keyword evidence="2" id="KW-0472">Membrane</keyword>
<proteinExistence type="predicted"/>
<comment type="caution">
    <text evidence="3">The sequence shown here is derived from an EMBL/GenBank/DDBJ whole genome shotgun (WGS) entry which is preliminary data.</text>
</comment>
<dbReference type="Gene3D" id="2.60.40.10">
    <property type="entry name" value="Immunoglobulins"/>
    <property type="match status" value="2"/>
</dbReference>
<evidence type="ECO:0008006" key="7">
    <source>
        <dbReference type="Google" id="ProtNLM"/>
    </source>
</evidence>
<dbReference type="InterPro" id="IPR013783">
    <property type="entry name" value="Ig-like_fold"/>
</dbReference>
<evidence type="ECO:0000256" key="2">
    <source>
        <dbReference type="SAM" id="Phobius"/>
    </source>
</evidence>